<gene>
    <name evidence="2" type="ORF">HZH66_003013</name>
</gene>
<organism evidence="2 3">
    <name type="scientific">Vespula vulgaris</name>
    <name type="common">Yellow jacket</name>
    <name type="synonym">Wasp</name>
    <dbReference type="NCBI Taxonomy" id="7454"/>
    <lineage>
        <taxon>Eukaryota</taxon>
        <taxon>Metazoa</taxon>
        <taxon>Ecdysozoa</taxon>
        <taxon>Arthropoda</taxon>
        <taxon>Hexapoda</taxon>
        <taxon>Insecta</taxon>
        <taxon>Pterygota</taxon>
        <taxon>Neoptera</taxon>
        <taxon>Endopterygota</taxon>
        <taxon>Hymenoptera</taxon>
        <taxon>Apocrita</taxon>
        <taxon>Aculeata</taxon>
        <taxon>Vespoidea</taxon>
        <taxon>Vespidae</taxon>
        <taxon>Vespinae</taxon>
        <taxon>Vespula</taxon>
    </lineage>
</organism>
<keyword evidence="3" id="KW-1185">Reference proteome</keyword>
<dbReference type="EMBL" id="JACSEA010000002">
    <property type="protein sequence ID" value="KAF7408476.1"/>
    <property type="molecule type" value="Genomic_DNA"/>
</dbReference>
<evidence type="ECO:0000313" key="2">
    <source>
        <dbReference type="EMBL" id="KAF7408476.1"/>
    </source>
</evidence>
<evidence type="ECO:0000313" key="3">
    <source>
        <dbReference type="Proteomes" id="UP000614350"/>
    </source>
</evidence>
<dbReference type="Proteomes" id="UP000614350">
    <property type="component" value="Unassembled WGS sequence"/>
</dbReference>
<sequence length="82" mass="8984">MEYESESRSTVCCFTHVLLNLTHSLYCDTSVLTQRVLLSRGYANITKDSSSSSSFSSFSSSSSSSHSSSSIFSLMPSFFSLK</sequence>
<evidence type="ECO:0000256" key="1">
    <source>
        <dbReference type="SAM" id="MobiDB-lite"/>
    </source>
</evidence>
<comment type="caution">
    <text evidence="2">The sequence shown here is derived from an EMBL/GenBank/DDBJ whole genome shotgun (WGS) entry which is preliminary data.</text>
</comment>
<proteinExistence type="predicted"/>
<feature type="compositionally biased region" description="Low complexity" evidence="1">
    <location>
        <begin position="49"/>
        <end position="71"/>
    </location>
</feature>
<feature type="region of interest" description="Disordered" evidence="1">
    <location>
        <begin position="46"/>
        <end position="71"/>
    </location>
</feature>
<protein>
    <submittedName>
        <fullName evidence="2">Uncharacterized protein</fullName>
    </submittedName>
</protein>
<accession>A0A834KMG8</accession>
<reference evidence="2" key="1">
    <citation type="journal article" date="2020" name="G3 (Bethesda)">
        <title>High-Quality Assemblies for Three Invasive Social Wasps from the &lt;i&gt;Vespula&lt;/i&gt; Genus.</title>
        <authorList>
            <person name="Harrop T.W.R."/>
            <person name="Guhlin J."/>
            <person name="McLaughlin G.M."/>
            <person name="Permina E."/>
            <person name="Stockwell P."/>
            <person name="Gilligan J."/>
            <person name="Le Lec M.F."/>
            <person name="Gruber M.A.M."/>
            <person name="Quinn O."/>
            <person name="Lovegrove M."/>
            <person name="Duncan E.J."/>
            <person name="Remnant E.J."/>
            <person name="Van Eeckhoven J."/>
            <person name="Graham B."/>
            <person name="Knapp R.A."/>
            <person name="Langford K.W."/>
            <person name="Kronenberg Z."/>
            <person name="Press M.O."/>
            <person name="Eacker S.M."/>
            <person name="Wilson-Rankin E.E."/>
            <person name="Purcell J."/>
            <person name="Lester P.J."/>
            <person name="Dearden P.K."/>
        </authorList>
    </citation>
    <scope>NUCLEOTIDE SEQUENCE</scope>
    <source>
        <strain evidence="2">Marl-1</strain>
    </source>
</reference>
<dbReference type="AlphaFoldDB" id="A0A834KMG8"/>
<name>A0A834KMG8_VESVU</name>